<dbReference type="PANTHER" id="PTHR14195">
    <property type="entry name" value="G PATCH DOMAIN CONTAINING PROTEIN 2"/>
    <property type="match status" value="1"/>
</dbReference>
<sequence>MPKPKSKRQHNHNANINSNAASQSEDYIALDLGLSSSSFHHIPSPRGRGNHHNQGGGRGRGRGRGGDNFRGGGNFRGGRGGRGGPGYIPSNQTDFVLQQWPKSNPGSGYNTPRGRGRGRGGSGKNSPLPLHTYTPPPNPNGNKPGRGRGRGLDDRGGRGRGRGGQRGGWKGKERDFDAPLSRLLNEDRPLLRVINFVPAVHQRFLFIEEEEILKPAAEDIGLDDDNEENHVPTADRVAQVFGYTSVPSHPQELSGEEKAGEGEELEEIDFADLGSYQENINASTQQHTMEVDKEEAFTGIYNKPKPEAALAGGDILHASPAASALPPPTFTIDIQSTETTVVGMDSATYSTTTERELAGIHTTAANKPSTEQSDNNADVYEVSSSVAAMDLDAGDSAPPPPEPQLSFYIDTAPDPDPLESEPSFFIDTTPDPVPSHMRSQPSGEALGLPEEDVIVYVAPHPRSSNGSGIVTPTTTKPTAPITATSVLTGLPIGVPSIPAVMDVESLSFSFSKTTTTPSSSTPLSRTEPVVTTQTPGPKQPLPLFTFTQKSRKSTPMKSRAEVSEARMWGRGDYEGSDVDWGSASDDDVEGEGEEEGQVRAEKDGTLRVVSIKGKGKGKGKRRVAEAEGMDVDPELEMETGAMRSFVEGINREWVTMDDLEDERRMKEEDGNLHAGGVGSSGESEDEYEDAVMELEERVLIGEKAEEEDEDEDEDDDDDDWDDDDDDEEGEDHSPKSGFQARLDRLRKQAQERNANDKGKGKAKATTDQDFYDDEDEDFEDDRGRFKTWAEHDEDFIEEIEVSFSPTRDLLRTNSPHFTLKDLLAENEDILTSRDRKSRNAIFRAVRNGNFHGVGDEDFTPLARKRKDKNKDLPPDLAELWERDRARKADRKRERDLEKLVQAADPLRSKKGGKKGRKLTARLASLDPTITTIPNRVFDTTTLVQQIRRFIDDVGGPKQMSLPPTNKETRKMVHELAQAFNLKSVSKGKGDGRYTTLTKTTRSAFGVVNEKKVGRVVRQGRARGIQFADGEEWTGKGGNGGGKMPKHREGDEVGKAAPKLTQNNVGFRLLAAMGWEDGDRIGLSGGLKDPLKAVIKHSKLGLGATRDNV</sequence>
<accession>A0ABR3A5S3</accession>
<dbReference type="InterPro" id="IPR000467">
    <property type="entry name" value="G_patch_dom"/>
</dbReference>
<feature type="region of interest" description="Disordered" evidence="1">
    <location>
        <begin position="1029"/>
        <end position="1050"/>
    </location>
</feature>
<proteinExistence type="predicted"/>
<feature type="compositionally biased region" description="Low complexity" evidence="1">
    <location>
        <begin position="12"/>
        <end position="23"/>
    </location>
</feature>
<dbReference type="SUPFAM" id="SSF82708">
    <property type="entry name" value="R3H domain"/>
    <property type="match status" value="1"/>
</dbReference>
<feature type="compositionally biased region" description="Acidic residues" evidence="1">
    <location>
        <begin position="704"/>
        <end position="730"/>
    </location>
</feature>
<name>A0ABR3A5S3_9AGAR</name>
<feature type="compositionally biased region" description="Acidic residues" evidence="1">
    <location>
        <begin position="584"/>
        <end position="595"/>
    </location>
</feature>
<protein>
    <submittedName>
        <fullName evidence="4">Squalene synthetase-like protein</fullName>
    </submittedName>
</protein>
<feature type="region of interest" description="Disordered" evidence="1">
    <location>
        <begin position="390"/>
        <end position="444"/>
    </location>
</feature>
<feature type="compositionally biased region" description="Basic and acidic residues" evidence="1">
    <location>
        <begin position="661"/>
        <end position="671"/>
    </location>
</feature>
<dbReference type="PROSITE" id="PS51061">
    <property type="entry name" value="R3H"/>
    <property type="match status" value="1"/>
</dbReference>
<evidence type="ECO:0000313" key="5">
    <source>
        <dbReference type="Proteomes" id="UP001437256"/>
    </source>
</evidence>
<feature type="compositionally biased region" description="Acidic residues" evidence="1">
    <location>
        <begin position="682"/>
        <end position="693"/>
    </location>
</feature>
<dbReference type="Pfam" id="PF01585">
    <property type="entry name" value="G-patch"/>
    <property type="match status" value="1"/>
</dbReference>
<feature type="region of interest" description="Disordered" evidence="1">
    <location>
        <begin position="660"/>
        <end position="778"/>
    </location>
</feature>
<dbReference type="InterPro" id="IPR001374">
    <property type="entry name" value="R3H_dom"/>
</dbReference>
<reference evidence="4 5" key="1">
    <citation type="submission" date="2024-05" db="EMBL/GenBank/DDBJ databases">
        <title>A draft genome resource for the thread blight pathogen Marasmius tenuissimus strain MS-2.</title>
        <authorList>
            <person name="Yulfo-Soto G.E."/>
            <person name="Baruah I.K."/>
            <person name="Amoako-Attah I."/>
            <person name="Bukari Y."/>
            <person name="Meinhardt L.W."/>
            <person name="Bailey B.A."/>
            <person name="Cohen S.P."/>
        </authorList>
    </citation>
    <scope>NUCLEOTIDE SEQUENCE [LARGE SCALE GENOMIC DNA]</scope>
    <source>
        <strain evidence="4 5">MS-2</strain>
    </source>
</reference>
<feature type="region of interest" description="Disordered" evidence="1">
    <location>
        <begin position="36"/>
        <end position="174"/>
    </location>
</feature>
<feature type="region of interest" description="Disordered" evidence="1">
    <location>
        <begin position="1"/>
        <end position="23"/>
    </location>
</feature>
<feature type="compositionally biased region" description="Acidic residues" evidence="1">
    <location>
        <begin position="627"/>
        <end position="637"/>
    </location>
</feature>
<feature type="region of interest" description="Disordered" evidence="1">
    <location>
        <begin position="356"/>
        <end position="377"/>
    </location>
</feature>
<feature type="region of interest" description="Disordered" evidence="1">
    <location>
        <begin position="612"/>
        <end position="643"/>
    </location>
</feature>
<dbReference type="PROSITE" id="PS50174">
    <property type="entry name" value="G_PATCH"/>
    <property type="match status" value="1"/>
</dbReference>
<evidence type="ECO:0000259" key="3">
    <source>
        <dbReference type="PROSITE" id="PS51061"/>
    </source>
</evidence>
<feature type="compositionally biased region" description="Basic and acidic residues" evidence="1">
    <location>
        <begin position="694"/>
        <end position="703"/>
    </location>
</feature>
<dbReference type="EMBL" id="JBBXMP010000019">
    <property type="protein sequence ID" value="KAL0068343.1"/>
    <property type="molecule type" value="Genomic_DNA"/>
</dbReference>
<feature type="compositionally biased region" description="Polar residues" evidence="1">
    <location>
        <begin position="363"/>
        <end position="377"/>
    </location>
</feature>
<dbReference type="Gene3D" id="3.30.1370.50">
    <property type="entry name" value="R3H-like domain"/>
    <property type="match status" value="1"/>
</dbReference>
<feature type="compositionally biased region" description="Polar residues" evidence="1">
    <location>
        <begin position="89"/>
        <end position="110"/>
    </location>
</feature>
<dbReference type="SMART" id="SM00393">
    <property type="entry name" value="R3H"/>
    <property type="match status" value="1"/>
</dbReference>
<dbReference type="InterPro" id="IPR051189">
    <property type="entry name" value="Splicing_assoc_domain"/>
</dbReference>
<feature type="compositionally biased region" description="Basic and acidic residues" evidence="1">
    <location>
        <begin position="741"/>
        <end position="759"/>
    </location>
</feature>
<evidence type="ECO:0000259" key="2">
    <source>
        <dbReference type="PROSITE" id="PS50174"/>
    </source>
</evidence>
<feature type="region of interest" description="Disordered" evidence="1">
    <location>
        <begin position="568"/>
        <end position="599"/>
    </location>
</feature>
<feature type="compositionally biased region" description="Gly residues" evidence="1">
    <location>
        <begin position="66"/>
        <end position="86"/>
    </location>
</feature>
<comment type="caution">
    <text evidence="4">The sequence shown here is derived from an EMBL/GenBank/DDBJ whole genome shotgun (WGS) entry which is preliminary data.</text>
</comment>
<evidence type="ECO:0000313" key="4">
    <source>
        <dbReference type="EMBL" id="KAL0068343.1"/>
    </source>
</evidence>
<evidence type="ECO:0000256" key="1">
    <source>
        <dbReference type="SAM" id="MobiDB-lite"/>
    </source>
</evidence>
<organism evidence="4 5">
    <name type="scientific">Marasmius tenuissimus</name>
    <dbReference type="NCBI Taxonomy" id="585030"/>
    <lineage>
        <taxon>Eukaryota</taxon>
        <taxon>Fungi</taxon>
        <taxon>Dikarya</taxon>
        <taxon>Basidiomycota</taxon>
        <taxon>Agaricomycotina</taxon>
        <taxon>Agaricomycetes</taxon>
        <taxon>Agaricomycetidae</taxon>
        <taxon>Agaricales</taxon>
        <taxon>Marasmiineae</taxon>
        <taxon>Marasmiaceae</taxon>
        <taxon>Marasmius</taxon>
    </lineage>
</organism>
<keyword evidence="5" id="KW-1185">Reference proteome</keyword>
<feature type="region of interest" description="Disordered" evidence="1">
    <location>
        <begin position="513"/>
        <end position="543"/>
    </location>
</feature>
<dbReference type="Pfam" id="PF01424">
    <property type="entry name" value="R3H"/>
    <property type="match status" value="1"/>
</dbReference>
<feature type="domain" description="G-patch" evidence="2">
    <location>
        <begin position="1061"/>
        <end position="1106"/>
    </location>
</feature>
<dbReference type="InterPro" id="IPR036867">
    <property type="entry name" value="R3H_dom_sf"/>
</dbReference>
<feature type="compositionally biased region" description="Low complexity" evidence="1">
    <location>
        <begin position="513"/>
        <end position="524"/>
    </location>
</feature>
<feature type="compositionally biased region" description="Basic residues" evidence="1">
    <location>
        <begin position="1"/>
        <end position="11"/>
    </location>
</feature>
<gene>
    <name evidence="4" type="primary">SQS1</name>
    <name evidence="4" type="ORF">AAF712_004730</name>
</gene>
<feature type="domain" description="R3H" evidence="3">
    <location>
        <begin position="936"/>
        <end position="1000"/>
    </location>
</feature>
<feature type="compositionally biased region" description="Acidic residues" evidence="1">
    <location>
        <begin position="769"/>
        <end position="778"/>
    </location>
</feature>
<dbReference type="Proteomes" id="UP001437256">
    <property type="component" value="Unassembled WGS sequence"/>
</dbReference>
<dbReference type="SMART" id="SM00443">
    <property type="entry name" value="G_patch"/>
    <property type="match status" value="1"/>
</dbReference>